<name>A0A6J4SMA7_9ACTN</name>
<organism evidence="2">
    <name type="scientific">uncultured Solirubrobacteraceae bacterium</name>
    <dbReference type="NCBI Taxonomy" id="1162706"/>
    <lineage>
        <taxon>Bacteria</taxon>
        <taxon>Bacillati</taxon>
        <taxon>Actinomycetota</taxon>
        <taxon>Thermoleophilia</taxon>
        <taxon>Solirubrobacterales</taxon>
        <taxon>Solirubrobacteraceae</taxon>
        <taxon>environmental samples</taxon>
    </lineage>
</organism>
<reference evidence="2" key="1">
    <citation type="submission" date="2020-02" db="EMBL/GenBank/DDBJ databases">
        <authorList>
            <person name="Meier V. D."/>
        </authorList>
    </citation>
    <scope>NUCLEOTIDE SEQUENCE</scope>
    <source>
        <strain evidence="2">AVDCRST_MAG69</strain>
    </source>
</reference>
<feature type="compositionally biased region" description="Basic residues" evidence="1">
    <location>
        <begin position="123"/>
        <end position="148"/>
    </location>
</feature>
<gene>
    <name evidence="2" type="ORF">AVDCRST_MAG69-1602</name>
</gene>
<evidence type="ECO:0000256" key="1">
    <source>
        <dbReference type="SAM" id="MobiDB-lite"/>
    </source>
</evidence>
<feature type="compositionally biased region" description="Basic residues" evidence="1">
    <location>
        <begin position="194"/>
        <end position="208"/>
    </location>
</feature>
<feature type="compositionally biased region" description="Low complexity" evidence="1">
    <location>
        <begin position="108"/>
        <end position="122"/>
    </location>
</feature>
<sequence length="208" mass="23474">AHRHRHRLHAPPLLGPVRGGRQAALRRRSALRPSGQLGDRPAASRAGQRMCARDPPRGADPGRQALSRCGAGGPGLAWRGSLHPDHLAPSRRLRRRHRAVAGRHRAALRPAALLRRQGPALRRTGHRPPGRRFARQPRGRARPRHRRRDAPAPMERRLLRVRGGRLRRGLARAGRPDGARAGPRRRFCRPPGRRDRRRRRRATARPSL</sequence>
<proteinExistence type="predicted"/>
<dbReference type="EMBL" id="CADCVP010000170">
    <property type="protein sequence ID" value="CAA9495719.1"/>
    <property type="molecule type" value="Genomic_DNA"/>
</dbReference>
<feature type="region of interest" description="Disordered" evidence="1">
    <location>
        <begin position="1"/>
        <end position="208"/>
    </location>
</feature>
<feature type="compositionally biased region" description="Basic residues" evidence="1">
    <location>
        <begin position="89"/>
        <end position="107"/>
    </location>
</feature>
<protein>
    <submittedName>
        <fullName evidence="2">Uncharacterized protein</fullName>
    </submittedName>
</protein>
<evidence type="ECO:0000313" key="2">
    <source>
        <dbReference type="EMBL" id="CAA9495719.1"/>
    </source>
</evidence>
<feature type="non-terminal residue" evidence="2">
    <location>
        <position position="208"/>
    </location>
</feature>
<feature type="compositionally biased region" description="Basic residues" evidence="1">
    <location>
        <begin position="159"/>
        <end position="170"/>
    </location>
</feature>
<dbReference type="AlphaFoldDB" id="A0A6J4SMA7"/>
<feature type="non-terminal residue" evidence="2">
    <location>
        <position position="1"/>
    </location>
</feature>
<accession>A0A6J4SMA7</accession>